<comment type="caution">
    <text evidence="13">The sequence shown here is derived from an EMBL/GenBank/DDBJ whole genome shotgun (WGS) entry which is preliminary data.</text>
</comment>
<feature type="transmembrane region" description="Helical" evidence="10">
    <location>
        <begin position="354"/>
        <end position="374"/>
    </location>
</feature>
<keyword evidence="7" id="KW-0067">ATP-binding</keyword>
<evidence type="ECO:0000256" key="6">
    <source>
        <dbReference type="ARBA" id="ARBA00022777"/>
    </source>
</evidence>
<keyword evidence="14" id="KW-1185">Reference proteome</keyword>
<dbReference type="OrthoDB" id="1523646at2"/>
<dbReference type="PANTHER" id="PTHR24421">
    <property type="entry name" value="NITRATE/NITRITE SENSOR PROTEIN NARX-RELATED"/>
    <property type="match status" value="1"/>
</dbReference>
<evidence type="ECO:0000256" key="5">
    <source>
        <dbReference type="ARBA" id="ARBA00022741"/>
    </source>
</evidence>
<comment type="catalytic activity">
    <reaction evidence="1">
        <text>ATP + protein L-histidine = ADP + protein N-phospho-L-histidine.</text>
        <dbReference type="EC" id="2.7.13.3"/>
    </reaction>
</comment>
<gene>
    <name evidence="13" type="ORF">FC093_19960</name>
</gene>
<dbReference type="InterPro" id="IPR011990">
    <property type="entry name" value="TPR-like_helical_dom_sf"/>
</dbReference>
<dbReference type="PROSITE" id="PS50109">
    <property type="entry name" value="HIS_KIN"/>
    <property type="match status" value="1"/>
</dbReference>
<evidence type="ECO:0000256" key="11">
    <source>
        <dbReference type="SAM" id="SignalP"/>
    </source>
</evidence>
<dbReference type="Gene3D" id="3.30.565.10">
    <property type="entry name" value="Histidine kinase-like ATPase, C-terminal domain"/>
    <property type="match status" value="1"/>
</dbReference>
<evidence type="ECO:0000313" key="13">
    <source>
        <dbReference type="EMBL" id="TKK65387.1"/>
    </source>
</evidence>
<evidence type="ECO:0000256" key="8">
    <source>
        <dbReference type="ARBA" id="ARBA00023012"/>
    </source>
</evidence>
<keyword evidence="5" id="KW-0547">Nucleotide-binding</keyword>
<name>A0A4U3KWG6_9BACT</name>
<evidence type="ECO:0000259" key="12">
    <source>
        <dbReference type="PROSITE" id="PS50109"/>
    </source>
</evidence>
<dbReference type="Pfam" id="PF07730">
    <property type="entry name" value="HisKA_3"/>
    <property type="match status" value="1"/>
</dbReference>
<accession>A0A4U3KWG6</accession>
<dbReference type="AlphaFoldDB" id="A0A4U3KWG6"/>
<dbReference type="InterPro" id="IPR019734">
    <property type="entry name" value="TPR_rpt"/>
</dbReference>
<dbReference type="GO" id="GO:0000155">
    <property type="term" value="F:phosphorelay sensor kinase activity"/>
    <property type="evidence" value="ECO:0007669"/>
    <property type="project" value="InterPro"/>
</dbReference>
<organism evidence="13 14">
    <name type="scientific">Ilyomonas limi</name>
    <dbReference type="NCBI Taxonomy" id="2575867"/>
    <lineage>
        <taxon>Bacteria</taxon>
        <taxon>Pseudomonadati</taxon>
        <taxon>Bacteroidota</taxon>
        <taxon>Chitinophagia</taxon>
        <taxon>Chitinophagales</taxon>
        <taxon>Chitinophagaceae</taxon>
        <taxon>Ilyomonas</taxon>
    </lineage>
</organism>
<keyword evidence="10" id="KW-0472">Membrane</keyword>
<keyword evidence="8" id="KW-0902">Two-component regulatory system</keyword>
<dbReference type="EC" id="2.7.13.3" evidence="2"/>
<dbReference type="PROSITE" id="PS50005">
    <property type="entry name" value="TPR"/>
    <property type="match status" value="1"/>
</dbReference>
<protein>
    <recommendedName>
        <fullName evidence="2">histidine kinase</fullName>
        <ecNumber evidence="2">2.7.13.3</ecNumber>
    </recommendedName>
</protein>
<evidence type="ECO:0000313" key="14">
    <source>
        <dbReference type="Proteomes" id="UP000305848"/>
    </source>
</evidence>
<keyword evidence="3" id="KW-0597">Phosphoprotein</keyword>
<dbReference type="Gene3D" id="1.20.5.1930">
    <property type="match status" value="1"/>
</dbReference>
<dbReference type="Gene3D" id="1.25.40.10">
    <property type="entry name" value="Tetratricopeptide repeat domain"/>
    <property type="match status" value="2"/>
</dbReference>
<evidence type="ECO:0000256" key="1">
    <source>
        <dbReference type="ARBA" id="ARBA00000085"/>
    </source>
</evidence>
<dbReference type="Proteomes" id="UP000305848">
    <property type="component" value="Unassembled WGS sequence"/>
</dbReference>
<proteinExistence type="predicted"/>
<evidence type="ECO:0000256" key="3">
    <source>
        <dbReference type="ARBA" id="ARBA00022553"/>
    </source>
</evidence>
<dbReference type="InterPro" id="IPR050482">
    <property type="entry name" value="Sensor_HK_TwoCompSys"/>
</dbReference>
<dbReference type="GO" id="GO:0016020">
    <property type="term" value="C:membrane"/>
    <property type="evidence" value="ECO:0007669"/>
    <property type="project" value="InterPro"/>
</dbReference>
<dbReference type="GO" id="GO:0005524">
    <property type="term" value="F:ATP binding"/>
    <property type="evidence" value="ECO:0007669"/>
    <property type="project" value="UniProtKB-KW"/>
</dbReference>
<dbReference type="InterPro" id="IPR011712">
    <property type="entry name" value="Sig_transdc_His_kin_sub3_dim/P"/>
</dbReference>
<dbReference type="GO" id="GO:0046983">
    <property type="term" value="F:protein dimerization activity"/>
    <property type="evidence" value="ECO:0007669"/>
    <property type="project" value="InterPro"/>
</dbReference>
<dbReference type="Pfam" id="PF13181">
    <property type="entry name" value="TPR_8"/>
    <property type="match status" value="1"/>
</dbReference>
<evidence type="ECO:0000256" key="7">
    <source>
        <dbReference type="ARBA" id="ARBA00022840"/>
    </source>
</evidence>
<dbReference type="InterPro" id="IPR003594">
    <property type="entry name" value="HATPase_dom"/>
</dbReference>
<keyword evidence="10" id="KW-1133">Transmembrane helix</keyword>
<sequence length="579" mass="65601">MKTVIILSFLCCTMLFSLTSYPQWFDSVKHAAATQKIDTNKVQTLIHLCEAYAFSYPDTAFFYGQQAYALSEKLDYDNGRLFSIININAALYAMGNYTLELDYAFKLLPLAKRMNNIYATGFSNGAVGDSYANLGEYSTAMKYYREVLKIGIREKLPELHRMYSMLAPVFIGMQQYDSALFYAKKGYALFKTSPCFTSNDWDTKWSESAVYTELGNAFAGKGIYDSALFYYRRSIPVSEYIGMTINKIDAFNGMASIFRQVHKFDSAKWYAQKVLIEKGPIHPAGKQKAASLLADIYELQHNADSALKYLHLAIQLKDSLYNHEKMMAFQNVLLKQNEKEHAVEVATSALQNRYRLYFVISGLIIAFTITAIFIRNKRQKQLQNIRNSIAHDLHDDIGSTLSSISIMSELAKAKSPDALPLLNSIGESTAVIQENMSDIVWTVNPQNDQLENVINRMNLFASEILDVKNIELQFTSDETLAASRLTMKQRKNLYLFFKEAINNVTKYSEASKVIVSISRQDHHINMCIKDDGKGFDALNVVNGNGMNTMRKRAEELNGYFNISSEINAGTSVQLKFKIT</sequence>
<dbReference type="Pfam" id="PF02518">
    <property type="entry name" value="HATPase_c"/>
    <property type="match status" value="1"/>
</dbReference>
<feature type="repeat" description="TPR" evidence="9">
    <location>
        <begin position="208"/>
        <end position="241"/>
    </location>
</feature>
<feature type="signal peptide" evidence="11">
    <location>
        <begin position="1"/>
        <end position="22"/>
    </location>
</feature>
<keyword evidence="6" id="KW-0418">Kinase</keyword>
<reference evidence="13 14" key="1">
    <citation type="submission" date="2019-05" db="EMBL/GenBank/DDBJ databases">
        <title>Panacibacter sp. strain 17mud1-8 Genome sequencing and assembly.</title>
        <authorList>
            <person name="Chhetri G."/>
        </authorList>
    </citation>
    <scope>NUCLEOTIDE SEQUENCE [LARGE SCALE GENOMIC DNA]</scope>
    <source>
        <strain evidence="13 14">17mud1-8</strain>
    </source>
</reference>
<dbReference type="EMBL" id="SZQL01000021">
    <property type="protein sequence ID" value="TKK65387.1"/>
    <property type="molecule type" value="Genomic_DNA"/>
</dbReference>
<dbReference type="InterPro" id="IPR036890">
    <property type="entry name" value="HATPase_C_sf"/>
</dbReference>
<feature type="chain" id="PRO_5020520610" description="histidine kinase" evidence="11">
    <location>
        <begin position="23"/>
        <end position="579"/>
    </location>
</feature>
<evidence type="ECO:0000256" key="4">
    <source>
        <dbReference type="ARBA" id="ARBA00022679"/>
    </source>
</evidence>
<dbReference type="PANTHER" id="PTHR24421:SF10">
    <property type="entry name" value="NITRATE_NITRITE SENSOR PROTEIN NARQ"/>
    <property type="match status" value="1"/>
</dbReference>
<dbReference type="SUPFAM" id="SSF55874">
    <property type="entry name" value="ATPase domain of HSP90 chaperone/DNA topoisomerase II/histidine kinase"/>
    <property type="match status" value="1"/>
</dbReference>
<keyword evidence="4" id="KW-0808">Transferase</keyword>
<keyword evidence="11" id="KW-0732">Signal</keyword>
<evidence type="ECO:0000256" key="2">
    <source>
        <dbReference type="ARBA" id="ARBA00012438"/>
    </source>
</evidence>
<evidence type="ECO:0000256" key="9">
    <source>
        <dbReference type="PROSITE-ProRule" id="PRU00339"/>
    </source>
</evidence>
<dbReference type="CDD" id="cd16917">
    <property type="entry name" value="HATPase_UhpB-NarQ-NarX-like"/>
    <property type="match status" value="1"/>
</dbReference>
<dbReference type="RefSeq" id="WP_137263585.1">
    <property type="nucleotide sequence ID" value="NZ_SZQL01000021.1"/>
</dbReference>
<dbReference type="SUPFAM" id="SSF48452">
    <property type="entry name" value="TPR-like"/>
    <property type="match status" value="1"/>
</dbReference>
<evidence type="ECO:0000256" key="10">
    <source>
        <dbReference type="SAM" id="Phobius"/>
    </source>
</evidence>
<dbReference type="SMART" id="SM00028">
    <property type="entry name" value="TPR"/>
    <property type="match status" value="4"/>
</dbReference>
<dbReference type="InterPro" id="IPR005467">
    <property type="entry name" value="His_kinase_dom"/>
</dbReference>
<keyword evidence="9" id="KW-0802">TPR repeat</keyword>
<keyword evidence="10" id="KW-0812">Transmembrane</keyword>
<feature type="domain" description="Histidine kinase" evidence="12">
    <location>
        <begin position="388"/>
        <end position="579"/>
    </location>
</feature>